<sequence length="223" mass="25924">MLSLVEEKVFIKDEVENNIKGDKIIYLFVKRLIDILASTLGLIVLSPIFLIISILIKLDSKGPIFFSQERVGFKGKTFNMYKFRSMVINAEEIKEKLKEQNEMSGPMFKMKNDPRITKIGKFIRRTSIDELPQLINVLKGEMTLVGPRPSLPKEVVEFEPWMMERLTVKPGLTCYWQVMGRNSIGFEDWMKLDVKYVHERCLSLDIKLIFKTFFVLFGDENAS</sequence>
<dbReference type="PANTHER" id="PTHR30576">
    <property type="entry name" value="COLANIC BIOSYNTHESIS UDP-GLUCOSE LIPID CARRIER TRANSFERASE"/>
    <property type="match status" value="1"/>
</dbReference>
<keyword evidence="3 9" id="KW-0808">Transferase</keyword>
<evidence type="ECO:0000313" key="10">
    <source>
        <dbReference type="Proteomes" id="UP000070646"/>
    </source>
</evidence>
<dbReference type="PATRIC" id="fig|1502.174.peg.3193"/>
<dbReference type="InterPro" id="IPR003362">
    <property type="entry name" value="Bact_transf"/>
</dbReference>
<dbReference type="InterPro" id="IPR017475">
    <property type="entry name" value="EPS_sugar_tfrase"/>
</dbReference>
<keyword evidence="4 7" id="KW-0812">Transmembrane</keyword>
<keyword evidence="5 7" id="KW-1133">Transmembrane helix</keyword>
<feature type="transmembrane region" description="Helical" evidence="7">
    <location>
        <begin position="35"/>
        <end position="56"/>
    </location>
</feature>
<evidence type="ECO:0000259" key="8">
    <source>
        <dbReference type="Pfam" id="PF02397"/>
    </source>
</evidence>
<dbReference type="PANTHER" id="PTHR30576:SF10">
    <property type="entry name" value="SLL5057 PROTEIN"/>
    <property type="match status" value="1"/>
</dbReference>
<comment type="subcellular location">
    <subcellularLocation>
        <location evidence="1">Membrane</location>
        <topology evidence="1">Multi-pass membrane protein</topology>
    </subcellularLocation>
</comment>
<keyword evidence="6 7" id="KW-0472">Membrane</keyword>
<evidence type="ECO:0000256" key="5">
    <source>
        <dbReference type="ARBA" id="ARBA00022989"/>
    </source>
</evidence>
<comment type="similarity">
    <text evidence="2">Belongs to the bacterial sugar transferase family.</text>
</comment>
<dbReference type="GO" id="GO:0016020">
    <property type="term" value="C:membrane"/>
    <property type="evidence" value="ECO:0007669"/>
    <property type="project" value="UniProtKB-SubCell"/>
</dbReference>
<reference evidence="9 10" key="1">
    <citation type="submission" date="2016-01" db="EMBL/GenBank/DDBJ databases">
        <authorList>
            <person name="Oliw E.H."/>
        </authorList>
    </citation>
    <scope>NUCLEOTIDE SEQUENCE [LARGE SCALE GENOMIC DNA]</scope>
    <source>
        <strain evidence="9 10">MJR7757A</strain>
    </source>
</reference>
<dbReference type="AlphaFoldDB" id="A0A133MLC4"/>
<protein>
    <submittedName>
        <fullName evidence="9">Bacterial sugar transferase</fullName>
    </submittedName>
</protein>
<gene>
    <name evidence="9" type="ORF">HMPREF3222_03163</name>
</gene>
<comment type="caution">
    <text evidence="9">The sequence shown here is derived from an EMBL/GenBank/DDBJ whole genome shotgun (WGS) entry which is preliminary data.</text>
</comment>
<proteinExistence type="inferred from homology"/>
<dbReference type="NCBIfam" id="TIGR03025">
    <property type="entry name" value="EPS_sugtrans"/>
    <property type="match status" value="1"/>
</dbReference>
<evidence type="ECO:0000256" key="3">
    <source>
        <dbReference type="ARBA" id="ARBA00022679"/>
    </source>
</evidence>
<evidence type="ECO:0000256" key="4">
    <source>
        <dbReference type="ARBA" id="ARBA00022692"/>
    </source>
</evidence>
<evidence type="ECO:0000256" key="6">
    <source>
        <dbReference type="ARBA" id="ARBA00023136"/>
    </source>
</evidence>
<dbReference type="EMBL" id="LRPU01000219">
    <property type="protein sequence ID" value="KXA04848.1"/>
    <property type="molecule type" value="Genomic_DNA"/>
</dbReference>
<evidence type="ECO:0000256" key="2">
    <source>
        <dbReference type="ARBA" id="ARBA00006464"/>
    </source>
</evidence>
<evidence type="ECO:0000313" key="9">
    <source>
        <dbReference type="EMBL" id="KXA04848.1"/>
    </source>
</evidence>
<dbReference type="Pfam" id="PF02397">
    <property type="entry name" value="Bac_transf"/>
    <property type="match status" value="1"/>
</dbReference>
<dbReference type="GO" id="GO:0016780">
    <property type="term" value="F:phosphotransferase activity, for other substituted phosphate groups"/>
    <property type="evidence" value="ECO:0007669"/>
    <property type="project" value="TreeGrafter"/>
</dbReference>
<evidence type="ECO:0000256" key="1">
    <source>
        <dbReference type="ARBA" id="ARBA00004141"/>
    </source>
</evidence>
<evidence type="ECO:0000256" key="7">
    <source>
        <dbReference type="SAM" id="Phobius"/>
    </source>
</evidence>
<accession>A0A133MLC4</accession>
<name>A0A133MLC4_CLOPF</name>
<feature type="domain" description="Bacterial sugar transferase" evidence="8">
    <location>
        <begin position="30"/>
        <end position="217"/>
    </location>
</feature>
<dbReference type="Proteomes" id="UP000070646">
    <property type="component" value="Unassembled WGS sequence"/>
</dbReference>
<organism evidence="9 10">
    <name type="scientific">Clostridium perfringens</name>
    <dbReference type="NCBI Taxonomy" id="1502"/>
    <lineage>
        <taxon>Bacteria</taxon>
        <taxon>Bacillati</taxon>
        <taxon>Bacillota</taxon>
        <taxon>Clostridia</taxon>
        <taxon>Eubacteriales</taxon>
        <taxon>Clostridiaceae</taxon>
        <taxon>Clostridium</taxon>
    </lineage>
</organism>